<sequence length="76" mass="9057">MKLLDIAIKPVEFYTRLRTAKWVNVEYWGSDYSDFREYEVISRRRVRMPDGKGLQWPKTKYKHVKMIDEACIAGAT</sequence>
<dbReference type="AlphaFoldDB" id="A0A0F9P5T5"/>
<protein>
    <submittedName>
        <fullName evidence="1">Uncharacterized protein</fullName>
    </submittedName>
</protein>
<accession>A0A0F9P5T5</accession>
<reference evidence="1" key="1">
    <citation type="journal article" date="2015" name="Nature">
        <title>Complex archaea that bridge the gap between prokaryotes and eukaryotes.</title>
        <authorList>
            <person name="Spang A."/>
            <person name="Saw J.H."/>
            <person name="Jorgensen S.L."/>
            <person name="Zaremba-Niedzwiedzka K."/>
            <person name="Martijn J."/>
            <person name="Lind A.E."/>
            <person name="van Eijk R."/>
            <person name="Schleper C."/>
            <person name="Guy L."/>
            <person name="Ettema T.J."/>
        </authorList>
    </citation>
    <scope>NUCLEOTIDE SEQUENCE</scope>
</reference>
<proteinExistence type="predicted"/>
<evidence type="ECO:0000313" key="1">
    <source>
        <dbReference type="EMBL" id="KKN27245.1"/>
    </source>
</evidence>
<organism evidence="1">
    <name type="scientific">marine sediment metagenome</name>
    <dbReference type="NCBI Taxonomy" id="412755"/>
    <lineage>
        <taxon>unclassified sequences</taxon>
        <taxon>metagenomes</taxon>
        <taxon>ecological metagenomes</taxon>
    </lineage>
</organism>
<comment type="caution">
    <text evidence="1">The sequence shown here is derived from an EMBL/GenBank/DDBJ whole genome shotgun (WGS) entry which is preliminary data.</text>
</comment>
<dbReference type="EMBL" id="LAZR01002654">
    <property type="protein sequence ID" value="KKN27245.1"/>
    <property type="molecule type" value="Genomic_DNA"/>
</dbReference>
<name>A0A0F9P5T5_9ZZZZ</name>
<gene>
    <name evidence="1" type="ORF">LCGC14_0866540</name>
</gene>